<evidence type="ECO:0000313" key="7">
    <source>
        <dbReference type="EMBL" id="RJF95434.1"/>
    </source>
</evidence>
<feature type="chain" id="PRO_5017176037" evidence="5">
    <location>
        <begin position="32"/>
        <end position="398"/>
    </location>
</feature>
<organism evidence="7 8">
    <name type="scientific">Noviherbaspirillum saxi</name>
    <dbReference type="NCBI Taxonomy" id="2320863"/>
    <lineage>
        <taxon>Bacteria</taxon>
        <taxon>Pseudomonadati</taxon>
        <taxon>Pseudomonadota</taxon>
        <taxon>Betaproteobacteria</taxon>
        <taxon>Burkholderiales</taxon>
        <taxon>Oxalobacteraceae</taxon>
        <taxon>Noviherbaspirillum</taxon>
    </lineage>
</organism>
<evidence type="ECO:0000256" key="5">
    <source>
        <dbReference type="SAM" id="SignalP"/>
    </source>
</evidence>
<comment type="caution">
    <text evidence="7">The sequence shown here is derived from an EMBL/GenBank/DDBJ whole genome shotgun (WGS) entry which is preliminary data.</text>
</comment>
<dbReference type="Proteomes" id="UP000265955">
    <property type="component" value="Unassembled WGS sequence"/>
</dbReference>
<dbReference type="SUPFAM" id="SSF53822">
    <property type="entry name" value="Periplasmic binding protein-like I"/>
    <property type="match status" value="1"/>
</dbReference>
<evidence type="ECO:0000256" key="3">
    <source>
        <dbReference type="ARBA" id="ARBA00022729"/>
    </source>
</evidence>
<feature type="signal peptide" evidence="5">
    <location>
        <begin position="1"/>
        <end position="31"/>
    </location>
</feature>
<dbReference type="PRINTS" id="PR00337">
    <property type="entry name" value="LEUILEVALBP"/>
</dbReference>
<evidence type="ECO:0000256" key="4">
    <source>
        <dbReference type="ARBA" id="ARBA00022970"/>
    </source>
</evidence>
<keyword evidence="2" id="KW-0813">Transport</keyword>
<keyword evidence="4" id="KW-0029">Amino-acid transport</keyword>
<sequence>MIQMNIAWKARLGQAMVAATTAWGLLTSAQAQSVQGVTNTEIVLGTHQDLSGPVSSIGSHLRDGLQLAVDDINAAGGVHGRKVRLIVEDSAFDPKKAVLATQKLVNQDKIFALIAPLGSAPVQASMNIALEQDVPLLFAGTPADFTYKPFHKLKFGLAVPYGEQVRAMTKYAVEKMGKKKFGILYQDDETGQNVLRAVEEQLKVHGMAVAERASYKRGEVDFSSQISRLKAANVDVVMLGTIVRETAAAKMEARKQGWPVDMMVSQAGMYETVIKIAGEAAEGLYAMAQYLPIRTQEQTPPLQAAVKRYQDKFNKEPDDGMVYGYLAMSVFAEGARNAGKTLNQETLVKGLEQIRNFKTVFAATPVSFGPNERLGSRSAILTQVKGAKFVPITGPLDY</sequence>
<feature type="domain" description="Leucine-binding protein" evidence="6">
    <location>
        <begin position="42"/>
        <end position="386"/>
    </location>
</feature>
<evidence type="ECO:0000259" key="6">
    <source>
        <dbReference type="Pfam" id="PF13458"/>
    </source>
</evidence>
<evidence type="ECO:0000313" key="8">
    <source>
        <dbReference type="Proteomes" id="UP000265955"/>
    </source>
</evidence>
<reference evidence="8" key="1">
    <citation type="submission" date="2018-09" db="EMBL/GenBank/DDBJ databases">
        <authorList>
            <person name="Zhu H."/>
        </authorList>
    </citation>
    <scope>NUCLEOTIDE SEQUENCE [LARGE SCALE GENOMIC DNA]</scope>
    <source>
        <strain evidence="8">K1R23-30</strain>
    </source>
</reference>
<keyword evidence="8" id="KW-1185">Reference proteome</keyword>
<dbReference type="EMBL" id="QYUO01000002">
    <property type="protein sequence ID" value="RJF95434.1"/>
    <property type="molecule type" value="Genomic_DNA"/>
</dbReference>
<dbReference type="AlphaFoldDB" id="A0A3A3FJM5"/>
<evidence type="ECO:0000256" key="2">
    <source>
        <dbReference type="ARBA" id="ARBA00022448"/>
    </source>
</evidence>
<dbReference type="GO" id="GO:0006865">
    <property type="term" value="P:amino acid transport"/>
    <property type="evidence" value="ECO:0007669"/>
    <property type="project" value="UniProtKB-KW"/>
</dbReference>
<protein>
    <submittedName>
        <fullName evidence="7">ABC transporter substrate-binding protein</fullName>
    </submittedName>
</protein>
<evidence type="ECO:0000256" key="1">
    <source>
        <dbReference type="ARBA" id="ARBA00010062"/>
    </source>
</evidence>
<dbReference type="Gene3D" id="3.40.50.2300">
    <property type="match status" value="2"/>
</dbReference>
<proteinExistence type="inferred from homology"/>
<name>A0A3A3FJM5_9BURK</name>
<dbReference type="InterPro" id="IPR028081">
    <property type="entry name" value="Leu-bd"/>
</dbReference>
<accession>A0A3A3FJM5</accession>
<dbReference type="CDD" id="cd06343">
    <property type="entry name" value="PBP1_ABC_ligand_binding-like"/>
    <property type="match status" value="1"/>
</dbReference>
<dbReference type="InterPro" id="IPR000709">
    <property type="entry name" value="Leu_Ile_Val-bd"/>
</dbReference>
<keyword evidence="3 5" id="KW-0732">Signal</keyword>
<comment type="similarity">
    <text evidence="1">Belongs to the leucine-binding protein family.</text>
</comment>
<dbReference type="InterPro" id="IPR028082">
    <property type="entry name" value="Peripla_BP_I"/>
</dbReference>
<gene>
    <name evidence="7" type="ORF">D3871_18655</name>
</gene>
<dbReference type="Pfam" id="PF13458">
    <property type="entry name" value="Peripla_BP_6"/>
    <property type="match status" value="1"/>
</dbReference>
<dbReference type="PANTHER" id="PTHR47235">
    <property type="entry name" value="BLR6548 PROTEIN"/>
    <property type="match status" value="1"/>
</dbReference>
<dbReference type="PANTHER" id="PTHR47235:SF1">
    <property type="entry name" value="BLR6548 PROTEIN"/>
    <property type="match status" value="1"/>
</dbReference>